<reference evidence="3 4" key="1">
    <citation type="submission" date="2016-05" db="EMBL/GenBank/DDBJ databases">
        <authorList>
            <person name="Naeem Raeece"/>
        </authorList>
    </citation>
    <scope>NUCLEOTIDE SEQUENCE [LARGE SCALE GENOMIC DNA]</scope>
</reference>
<sequence length="66" mass="8043">MKKKERNDRCEYITHWIYYELGKIPNVYSKNIYNTVAVSEFFKLGYEILHKLDIFDCLFNTVNKNM</sequence>
<dbReference type="AlphaFoldDB" id="A0A1A9AN35"/>
<evidence type="ECO:0000313" key="1">
    <source>
        <dbReference type="EMBL" id="SBT56887.1"/>
    </source>
</evidence>
<organism evidence="2 3">
    <name type="scientific">Plasmodium ovale wallikeri</name>
    <dbReference type="NCBI Taxonomy" id="864142"/>
    <lineage>
        <taxon>Eukaryota</taxon>
        <taxon>Sar</taxon>
        <taxon>Alveolata</taxon>
        <taxon>Apicomplexa</taxon>
        <taxon>Aconoidasida</taxon>
        <taxon>Haemosporida</taxon>
        <taxon>Plasmodiidae</taxon>
        <taxon>Plasmodium</taxon>
        <taxon>Plasmodium (Plasmodium)</taxon>
    </lineage>
</organism>
<evidence type="ECO:0000313" key="2">
    <source>
        <dbReference type="EMBL" id="SBT57607.1"/>
    </source>
</evidence>
<accession>A0A1A9AN35</accession>
<evidence type="ECO:0000313" key="4">
    <source>
        <dbReference type="Proteomes" id="UP000078555"/>
    </source>
</evidence>
<dbReference type="Pfam" id="PF05795">
    <property type="entry name" value="Plasmodium_Vir"/>
    <property type="match status" value="1"/>
</dbReference>
<protein>
    <submittedName>
        <fullName evidence="2">PIR Superfamily Protein</fullName>
    </submittedName>
</protein>
<dbReference type="Proteomes" id="UP000078555">
    <property type="component" value="Unassembled WGS sequence"/>
</dbReference>
<name>A0A1A9AN35_PLAOA</name>
<dbReference type="InterPro" id="IPR008780">
    <property type="entry name" value="Plasmodium_Vir"/>
</dbReference>
<dbReference type="Proteomes" id="UP000078550">
    <property type="component" value="Unassembled WGS sequence"/>
</dbReference>
<proteinExistence type="predicted"/>
<keyword evidence="4" id="KW-1185">Reference proteome</keyword>
<evidence type="ECO:0000313" key="3">
    <source>
        <dbReference type="Proteomes" id="UP000078550"/>
    </source>
</evidence>
<dbReference type="EMBL" id="FLRE01001918">
    <property type="protein sequence ID" value="SBT57607.1"/>
    <property type="molecule type" value="Genomic_DNA"/>
</dbReference>
<reference evidence="2" key="2">
    <citation type="submission" date="2016-05" db="EMBL/GenBank/DDBJ databases">
        <authorList>
            <person name="Lavstsen T."/>
            <person name="Jespersen J.S."/>
        </authorList>
    </citation>
    <scope>NUCLEOTIDE SEQUENCE [LARGE SCALE GENOMIC DNA]</scope>
</reference>
<gene>
    <name evidence="1" type="ORF">POVWA1_079010</name>
    <name evidence="2" type="ORF">POVWA2_080590</name>
</gene>
<dbReference type="EMBL" id="FLRD01001248">
    <property type="protein sequence ID" value="SBT56887.1"/>
    <property type="molecule type" value="Genomic_DNA"/>
</dbReference>